<evidence type="ECO:0000256" key="1">
    <source>
        <dbReference type="SAM" id="SignalP"/>
    </source>
</evidence>
<accession>A0ABV6CVW8</accession>
<feature type="signal peptide" evidence="1">
    <location>
        <begin position="1"/>
        <end position="22"/>
    </location>
</feature>
<dbReference type="Proteomes" id="UP001589798">
    <property type="component" value="Unassembled WGS sequence"/>
</dbReference>
<feature type="chain" id="PRO_5047302355" evidence="1">
    <location>
        <begin position="23"/>
        <end position="239"/>
    </location>
</feature>
<name>A0ABV6CVW8_9SPHN</name>
<organism evidence="2 3">
    <name type="scientific">Novosphingobium soli</name>
    <dbReference type="NCBI Taxonomy" id="574956"/>
    <lineage>
        <taxon>Bacteria</taxon>
        <taxon>Pseudomonadati</taxon>
        <taxon>Pseudomonadota</taxon>
        <taxon>Alphaproteobacteria</taxon>
        <taxon>Sphingomonadales</taxon>
        <taxon>Sphingomonadaceae</taxon>
        <taxon>Novosphingobium</taxon>
    </lineage>
</organism>
<keyword evidence="3" id="KW-1185">Reference proteome</keyword>
<dbReference type="EMBL" id="JBHLWK010000013">
    <property type="protein sequence ID" value="MFC0204873.1"/>
    <property type="molecule type" value="Genomic_DNA"/>
</dbReference>
<evidence type="ECO:0000313" key="3">
    <source>
        <dbReference type="Proteomes" id="UP001589798"/>
    </source>
</evidence>
<comment type="caution">
    <text evidence="2">The sequence shown here is derived from an EMBL/GenBank/DDBJ whole genome shotgun (WGS) entry which is preliminary data.</text>
</comment>
<keyword evidence="1" id="KW-0732">Signal</keyword>
<reference evidence="2 3" key="1">
    <citation type="submission" date="2024-09" db="EMBL/GenBank/DDBJ databases">
        <authorList>
            <person name="Sun Q."/>
            <person name="Mori K."/>
        </authorList>
    </citation>
    <scope>NUCLEOTIDE SEQUENCE [LARGE SCALE GENOMIC DNA]</scope>
    <source>
        <strain evidence="2 3">CCM 7706</strain>
    </source>
</reference>
<keyword evidence="2" id="KW-0675">Receptor</keyword>
<sequence length="239" mass="25377">MTRAGIASALAVLAIVAGPAPAAAQDEGLSEVVVTAMRRDAEDYTADMPAVGLRRRADFAVAEVTVTGDSRDKAQRENEIYDMIRSAIAAAPRSGVQLAYGDRTLQPLTLANYRELLLMNDSRPDSQRVAFLVKVPLTGATDAQAAQAAITAFVKAVKPVGRALMNETGDLTLSVVAPDQYRGAVADAIAADAQAMAARLGPEYGVEIEGLNRPVEWARAGLSEVLLYVPYKLVLVPKR</sequence>
<proteinExistence type="predicted"/>
<gene>
    <name evidence="2" type="ORF">ACFFJC_11370</name>
</gene>
<protein>
    <submittedName>
        <fullName evidence="2">TonB-dependent receptor</fullName>
    </submittedName>
</protein>
<evidence type="ECO:0000313" key="2">
    <source>
        <dbReference type="EMBL" id="MFC0204873.1"/>
    </source>
</evidence>
<dbReference type="RefSeq" id="WP_379487634.1">
    <property type="nucleotide sequence ID" value="NZ_JBHLWK010000013.1"/>
</dbReference>